<keyword evidence="3" id="KW-1185">Reference proteome</keyword>
<sequence length="77" mass="8127">MQIALLAALAIGFVVSLRFGPITIVPLAALAVVIGLLSDVTFDGSRLLAAIVVVTALNAGYLLGAFSCWWLKTRARR</sequence>
<keyword evidence="1" id="KW-0472">Membrane</keyword>
<dbReference type="Proteomes" id="UP000242763">
    <property type="component" value="Unassembled WGS sequence"/>
</dbReference>
<keyword evidence="1" id="KW-1133">Transmembrane helix</keyword>
<evidence type="ECO:0000256" key="1">
    <source>
        <dbReference type="SAM" id="Phobius"/>
    </source>
</evidence>
<reference evidence="3" key="1">
    <citation type="submission" date="2016-10" db="EMBL/GenBank/DDBJ databases">
        <authorList>
            <person name="Varghese N."/>
            <person name="Submissions S."/>
        </authorList>
    </citation>
    <scope>NUCLEOTIDE SEQUENCE [LARGE SCALE GENOMIC DNA]</scope>
    <source>
        <strain evidence="3">DSM 21857</strain>
    </source>
</reference>
<keyword evidence="1" id="KW-0812">Transmembrane</keyword>
<evidence type="ECO:0000313" key="2">
    <source>
        <dbReference type="EMBL" id="SFJ40106.1"/>
    </source>
</evidence>
<accession>A0A1I3R4D3</accession>
<protein>
    <submittedName>
        <fullName evidence="2">Uncharacterized protein</fullName>
    </submittedName>
</protein>
<evidence type="ECO:0000313" key="3">
    <source>
        <dbReference type="Proteomes" id="UP000242763"/>
    </source>
</evidence>
<dbReference type="RefSeq" id="WP_091523658.1">
    <property type="nucleotide sequence ID" value="NZ_FORF01000017.1"/>
</dbReference>
<proteinExistence type="predicted"/>
<organism evidence="2 3">
    <name type="scientific">Aquamicrobium aerolatum DSM 21857</name>
    <dbReference type="NCBI Taxonomy" id="1121003"/>
    <lineage>
        <taxon>Bacteria</taxon>
        <taxon>Pseudomonadati</taxon>
        <taxon>Pseudomonadota</taxon>
        <taxon>Alphaproteobacteria</taxon>
        <taxon>Hyphomicrobiales</taxon>
        <taxon>Phyllobacteriaceae</taxon>
        <taxon>Aerobium</taxon>
    </lineage>
</organism>
<dbReference type="EMBL" id="FORF01000017">
    <property type="protein sequence ID" value="SFJ40106.1"/>
    <property type="molecule type" value="Genomic_DNA"/>
</dbReference>
<feature type="transmembrane region" description="Helical" evidence="1">
    <location>
        <begin position="47"/>
        <end position="71"/>
    </location>
</feature>
<gene>
    <name evidence="2" type="ORF">SAMN03080618_02871</name>
</gene>
<dbReference type="AlphaFoldDB" id="A0A1I3R4D3"/>
<name>A0A1I3R4D3_9HYPH</name>